<organism evidence="2 3">
    <name type="scientific">Setaria italica</name>
    <name type="common">Foxtail millet</name>
    <name type="synonym">Panicum italicum</name>
    <dbReference type="NCBI Taxonomy" id="4555"/>
    <lineage>
        <taxon>Eukaryota</taxon>
        <taxon>Viridiplantae</taxon>
        <taxon>Streptophyta</taxon>
        <taxon>Embryophyta</taxon>
        <taxon>Tracheophyta</taxon>
        <taxon>Spermatophyta</taxon>
        <taxon>Magnoliopsida</taxon>
        <taxon>Liliopsida</taxon>
        <taxon>Poales</taxon>
        <taxon>Poaceae</taxon>
        <taxon>PACMAD clade</taxon>
        <taxon>Panicoideae</taxon>
        <taxon>Panicodae</taxon>
        <taxon>Paniceae</taxon>
        <taxon>Cenchrinae</taxon>
        <taxon>Setaria</taxon>
    </lineage>
</organism>
<dbReference type="AlphaFoldDB" id="K3XLI8"/>
<accession>K3XLI8</accession>
<protein>
    <submittedName>
        <fullName evidence="2">Uncharacterized protein</fullName>
    </submittedName>
</protein>
<reference evidence="2" key="2">
    <citation type="submission" date="2018-08" db="UniProtKB">
        <authorList>
            <consortium name="EnsemblPlants"/>
        </authorList>
    </citation>
    <scope>IDENTIFICATION</scope>
    <source>
        <strain evidence="2">Yugu1</strain>
    </source>
</reference>
<proteinExistence type="predicted"/>
<dbReference type="EMBL" id="AGNK02002766">
    <property type="status" value="NOT_ANNOTATED_CDS"/>
    <property type="molecule type" value="Genomic_DNA"/>
</dbReference>
<evidence type="ECO:0000313" key="3">
    <source>
        <dbReference type="Proteomes" id="UP000004995"/>
    </source>
</evidence>
<dbReference type="EnsemblPlants" id="KQL03499">
    <property type="protein sequence ID" value="KQL03499"/>
    <property type="gene ID" value="SETIT_002761mg"/>
</dbReference>
<dbReference type="Proteomes" id="UP000004995">
    <property type="component" value="Unassembled WGS sequence"/>
</dbReference>
<keyword evidence="3" id="KW-1185">Reference proteome</keyword>
<name>K3XLI8_SETIT</name>
<feature type="region of interest" description="Disordered" evidence="1">
    <location>
        <begin position="182"/>
        <end position="235"/>
    </location>
</feature>
<evidence type="ECO:0000256" key="1">
    <source>
        <dbReference type="SAM" id="MobiDB-lite"/>
    </source>
</evidence>
<feature type="compositionally biased region" description="Low complexity" evidence="1">
    <location>
        <begin position="219"/>
        <end position="235"/>
    </location>
</feature>
<reference evidence="3" key="1">
    <citation type="journal article" date="2012" name="Nat. Biotechnol.">
        <title>Reference genome sequence of the model plant Setaria.</title>
        <authorList>
            <person name="Bennetzen J.L."/>
            <person name="Schmutz J."/>
            <person name="Wang H."/>
            <person name="Percifield R."/>
            <person name="Hawkins J."/>
            <person name="Pontaroli A.C."/>
            <person name="Estep M."/>
            <person name="Feng L."/>
            <person name="Vaughn J.N."/>
            <person name="Grimwood J."/>
            <person name="Jenkins J."/>
            <person name="Barry K."/>
            <person name="Lindquist E."/>
            <person name="Hellsten U."/>
            <person name="Deshpande S."/>
            <person name="Wang X."/>
            <person name="Wu X."/>
            <person name="Mitros T."/>
            <person name="Triplett J."/>
            <person name="Yang X."/>
            <person name="Ye C.Y."/>
            <person name="Mauro-Herrera M."/>
            <person name="Wang L."/>
            <person name="Li P."/>
            <person name="Sharma M."/>
            <person name="Sharma R."/>
            <person name="Ronald P.C."/>
            <person name="Panaud O."/>
            <person name="Kellogg E.A."/>
            <person name="Brutnell T.P."/>
            <person name="Doust A.N."/>
            <person name="Tuskan G.A."/>
            <person name="Rokhsar D."/>
            <person name="Devos K.M."/>
        </authorList>
    </citation>
    <scope>NUCLEOTIDE SEQUENCE [LARGE SCALE GENOMIC DNA]</scope>
    <source>
        <strain evidence="3">cv. Yugu1</strain>
    </source>
</reference>
<dbReference type="HOGENOM" id="CLU_1181900_0_0_1"/>
<dbReference type="Gramene" id="KQL03499">
    <property type="protein sequence ID" value="KQL03499"/>
    <property type="gene ID" value="SETIT_002761mg"/>
</dbReference>
<dbReference type="InParanoid" id="K3XLI8"/>
<evidence type="ECO:0000313" key="2">
    <source>
        <dbReference type="EnsemblPlants" id="KQL03499"/>
    </source>
</evidence>
<sequence>MAVSRLALRVPHLSEPLSLARKTSVHDRRCGHDRAPNQFFEKKNEVPDIIVMTPSSLQSIFALHATQAPEYFANRAVWLRIIIHDSKHAGHKTVHSTRHLRLNSFLDPLLTVASLVSPLPALSPAAPTSPPAFLCQIRLLGSWIWSSVVQISQSIEFFPPSLLQLHLPLLAPPFAAAVSPFVPRPPPPGSSTTSTNTTACGRSCRRHRRSLLSPATRKTPNNTLPTTSTSSVRSR</sequence>